<dbReference type="Gene3D" id="1.10.30.50">
    <property type="match status" value="1"/>
</dbReference>
<feature type="compositionally biased region" description="Polar residues" evidence="1">
    <location>
        <begin position="28"/>
        <end position="38"/>
    </location>
</feature>
<proteinExistence type="predicted"/>
<dbReference type="CDD" id="cd00085">
    <property type="entry name" value="HNHc"/>
    <property type="match status" value="1"/>
</dbReference>
<evidence type="ECO:0000259" key="2">
    <source>
        <dbReference type="SMART" id="SM00507"/>
    </source>
</evidence>
<feature type="compositionally biased region" description="Basic residues" evidence="1">
    <location>
        <begin position="74"/>
        <end position="85"/>
    </location>
</feature>
<feature type="region of interest" description="Disordered" evidence="1">
    <location>
        <begin position="431"/>
        <end position="451"/>
    </location>
</feature>
<gene>
    <name evidence="3" type="ORF">GCM10010969_07950</name>
</gene>
<dbReference type="InterPro" id="IPR002711">
    <property type="entry name" value="HNH"/>
</dbReference>
<comment type="caution">
    <text evidence="3">The sequence shown here is derived from an EMBL/GenBank/DDBJ whole genome shotgun (WGS) entry which is preliminary data.</text>
</comment>
<feature type="domain" description="HNH nuclease" evidence="2">
    <location>
        <begin position="369"/>
        <end position="418"/>
    </location>
</feature>
<dbReference type="PANTHER" id="PTHR33877:SF2">
    <property type="entry name" value="OS07G0170200 PROTEIN"/>
    <property type="match status" value="1"/>
</dbReference>
<dbReference type="PANTHER" id="PTHR33877">
    <property type="entry name" value="SLL1193 PROTEIN"/>
    <property type="match status" value="1"/>
</dbReference>
<feature type="region of interest" description="Disordered" evidence="1">
    <location>
        <begin position="222"/>
        <end position="334"/>
    </location>
</feature>
<feature type="compositionally biased region" description="Basic and acidic residues" evidence="1">
    <location>
        <begin position="305"/>
        <end position="317"/>
    </location>
</feature>
<dbReference type="InterPro" id="IPR052892">
    <property type="entry name" value="NA-targeting_endonuclease"/>
</dbReference>
<dbReference type="EMBL" id="BMLN01000002">
    <property type="protein sequence ID" value="GGN93815.1"/>
    <property type="molecule type" value="Genomic_DNA"/>
</dbReference>
<dbReference type="RefSeq" id="WP_018976893.1">
    <property type="nucleotide sequence ID" value="NZ_BMLN01000002.1"/>
</dbReference>
<feature type="compositionally biased region" description="Basic and acidic residues" evidence="1">
    <location>
        <begin position="124"/>
        <end position="140"/>
    </location>
</feature>
<dbReference type="SMART" id="SM00507">
    <property type="entry name" value="HNHc"/>
    <property type="match status" value="1"/>
</dbReference>
<feature type="compositionally biased region" description="Low complexity" evidence="1">
    <location>
        <begin position="86"/>
        <end position="97"/>
    </location>
</feature>
<feature type="compositionally biased region" description="Basic residues" evidence="1">
    <location>
        <begin position="146"/>
        <end position="159"/>
    </location>
</feature>
<dbReference type="Proteomes" id="UP000606653">
    <property type="component" value="Unassembled WGS sequence"/>
</dbReference>
<dbReference type="Pfam" id="PF01844">
    <property type="entry name" value="HNH"/>
    <property type="match status" value="1"/>
</dbReference>
<feature type="region of interest" description="Disordered" evidence="1">
    <location>
        <begin position="1"/>
        <end position="207"/>
    </location>
</feature>
<feature type="compositionally biased region" description="Basic and acidic residues" evidence="1">
    <location>
        <begin position="39"/>
        <end position="48"/>
    </location>
</feature>
<accession>A0ABQ2KUK6</accession>
<keyword evidence="4" id="KW-1185">Reference proteome</keyword>
<protein>
    <recommendedName>
        <fullName evidence="2">HNH nuclease domain-containing protein</fullName>
    </recommendedName>
</protein>
<feature type="compositionally biased region" description="Basic and acidic residues" evidence="1">
    <location>
        <begin position="440"/>
        <end position="451"/>
    </location>
</feature>
<sequence>MGRKRSRKRTTDETAETRVAPPEPASSEIESAPTTQDSEALRSEKRSESAVTAQTDSSGETEFSNETQTDGSVRRKRKRRRKKRSGANANTAADGNAKIQTDGEPSVSMQSKSDPGLEDSEEAAAQKREEPNSSAEHKLTADQAAKPRKRRRKRRRGGAKKPASPSDDIAAPGSGESSLPDLVEAPAAESGRPEEPASQADSLRDGGAEARGVKLCLHCGEEKPLGDFLRRTGKRSGSGSRRGTCRDCRNRRQAAVLEGLDEASDPLPPSADAQPPETLPAEAEAVENVPKRRVRRPPPQPPTDALREPTREAELRPTRQGTIRMRGRTDKGRRWQQETDLEMARCLVREHAAVVVNRFTIRRLYTNRSFRRYILERDHYTCHFCGEYGDTIDHLLPRAKGGHTTPLNCVCACMLCNQNKADRDLDEFMEDAEPFEDVSNEERLDARHAER</sequence>
<evidence type="ECO:0000256" key="1">
    <source>
        <dbReference type="SAM" id="MobiDB-lite"/>
    </source>
</evidence>
<feature type="compositionally biased region" description="Polar residues" evidence="1">
    <location>
        <begin position="49"/>
        <end position="71"/>
    </location>
</feature>
<dbReference type="InterPro" id="IPR003615">
    <property type="entry name" value="HNH_nuc"/>
</dbReference>
<name>A0ABQ2KUK6_9BACL</name>
<organism evidence="3 4">
    <name type="scientific">Saccharibacillus kuerlensis</name>
    <dbReference type="NCBI Taxonomy" id="459527"/>
    <lineage>
        <taxon>Bacteria</taxon>
        <taxon>Bacillati</taxon>
        <taxon>Bacillota</taxon>
        <taxon>Bacilli</taxon>
        <taxon>Bacillales</taxon>
        <taxon>Paenibacillaceae</taxon>
        <taxon>Saccharibacillus</taxon>
    </lineage>
</organism>
<evidence type="ECO:0000313" key="4">
    <source>
        <dbReference type="Proteomes" id="UP000606653"/>
    </source>
</evidence>
<evidence type="ECO:0000313" key="3">
    <source>
        <dbReference type="EMBL" id="GGN93815.1"/>
    </source>
</evidence>
<reference evidence="4" key="1">
    <citation type="journal article" date="2019" name="Int. J. Syst. Evol. Microbiol.">
        <title>The Global Catalogue of Microorganisms (GCM) 10K type strain sequencing project: providing services to taxonomists for standard genome sequencing and annotation.</title>
        <authorList>
            <consortium name="The Broad Institute Genomics Platform"/>
            <consortium name="The Broad Institute Genome Sequencing Center for Infectious Disease"/>
            <person name="Wu L."/>
            <person name="Ma J."/>
        </authorList>
    </citation>
    <scope>NUCLEOTIDE SEQUENCE [LARGE SCALE GENOMIC DNA]</scope>
    <source>
        <strain evidence="4">CGMCC 1.6964</strain>
    </source>
</reference>